<evidence type="ECO:0000256" key="2">
    <source>
        <dbReference type="ARBA" id="ARBA00022692"/>
    </source>
</evidence>
<dbReference type="Proteomes" id="UP000195402">
    <property type="component" value="Unassembled WGS sequence"/>
</dbReference>
<feature type="transmembrane region" description="Helical" evidence="6">
    <location>
        <begin position="417"/>
        <end position="446"/>
    </location>
</feature>
<feature type="compositionally biased region" description="Basic and acidic residues" evidence="7">
    <location>
        <begin position="137"/>
        <end position="150"/>
    </location>
</feature>
<evidence type="ECO:0000256" key="6">
    <source>
        <dbReference type="RuleBase" id="RU363132"/>
    </source>
</evidence>
<dbReference type="InterPro" id="IPR044647">
    <property type="entry name" value="RTNLB17/18/21"/>
</dbReference>
<protein>
    <recommendedName>
        <fullName evidence="6">Reticulon-like protein</fullName>
    </recommendedName>
</protein>
<evidence type="ECO:0000256" key="4">
    <source>
        <dbReference type="ARBA" id="ARBA00022989"/>
    </source>
</evidence>
<comment type="caution">
    <text evidence="9">The sequence shown here is derived from an EMBL/GenBank/DDBJ whole genome shotgun (WGS) entry which is preliminary data.</text>
</comment>
<evidence type="ECO:0000313" key="10">
    <source>
        <dbReference type="Proteomes" id="UP000195402"/>
    </source>
</evidence>
<dbReference type="PROSITE" id="PS50845">
    <property type="entry name" value="RETICULON"/>
    <property type="match status" value="1"/>
</dbReference>
<keyword evidence="10" id="KW-1185">Reference proteome</keyword>
<evidence type="ECO:0000256" key="5">
    <source>
        <dbReference type="ARBA" id="ARBA00023136"/>
    </source>
</evidence>
<keyword evidence="3 6" id="KW-0256">Endoplasmic reticulum</keyword>
<keyword evidence="2 6" id="KW-0812">Transmembrane</keyword>
<dbReference type="Pfam" id="PF02453">
    <property type="entry name" value="Reticulon"/>
    <property type="match status" value="1"/>
</dbReference>
<organism evidence="9 10">
    <name type="scientific">Macleaya cordata</name>
    <name type="common">Five-seeded plume-poppy</name>
    <name type="synonym">Bocconia cordata</name>
    <dbReference type="NCBI Taxonomy" id="56857"/>
    <lineage>
        <taxon>Eukaryota</taxon>
        <taxon>Viridiplantae</taxon>
        <taxon>Streptophyta</taxon>
        <taxon>Embryophyta</taxon>
        <taxon>Tracheophyta</taxon>
        <taxon>Spermatophyta</taxon>
        <taxon>Magnoliopsida</taxon>
        <taxon>Ranunculales</taxon>
        <taxon>Papaveraceae</taxon>
        <taxon>Papaveroideae</taxon>
        <taxon>Macleaya</taxon>
    </lineage>
</organism>
<name>A0A200Q0B4_MACCD</name>
<keyword evidence="4 6" id="KW-1133">Transmembrane helix</keyword>
<feature type="transmembrane region" description="Helical" evidence="6">
    <location>
        <begin position="359"/>
        <end position="381"/>
    </location>
</feature>
<feature type="compositionally biased region" description="Basic residues" evidence="7">
    <location>
        <begin position="126"/>
        <end position="136"/>
    </location>
</feature>
<dbReference type="InterPro" id="IPR003388">
    <property type="entry name" value="Reticulon"/>
</dbReference>
<dbReference type="PANTHER" id="PTHR46626:SF1">
    <property type="entry name" value="RETICULON-LIKE PROTEIN B21"/>
    <property type="match status" value="1"/>
</dbReference>
<evidence type="ECO:0000313" key="9">
    <source>
        <dbReference type="EMBL" id="OVA03845.1"/>
    </source>
</evidence>
<gene>
    <name evidence="9" type="ORF">BVC80_8061g6</name>
</gene>
<dbReference type="GO" id="GO:0005789">
    <property type="term" value="C:endoplasmic reticulum membrane"/>
    <property type="evidence" value="ECO:0007669"/>
    <property type="project" value="UniProtKB-SubCell"/>
</dbReference>
<dbReference type="OMA" id="DIVMWRD"/>
<dbReference type="FunCoup" id="A0A200Q0B4">
    <property type="interactions" value="48"/>
</dbReference>
<accession>A0A200Q0B4</accession>
<comment type="subcellular location">
    <subcellularLocation>
        <location evidence="1 6">Endoplasmic reticulum membrane</location>
        <topology evidence="1 6">Multi-pass membrane protein</topology>
    </subcellularLocation>
</comment>
<evidence type="ECO:0000256" key="1">
    <source>
        <dbReference type="ARBA" id="ARBA00004477"/>
    </source>
</evidence>
<dbReference type="EMBL" id="MVGT01003480">
    <property type="protein sequence ID" value="OVA03845.1"/>
    <property type="molecule type" value="Genomic_DNA"/>
</dbReference>
<dbReference type="InParanoid" id="A0A200Q0B4"/>
<feature type="region of interest" description="Disordered" evidence="7">
    <location>
        <begin position="86"/>
        <end position="150"/>
    </location>
</feature>
<feature type="transmembrane region" description="Helical" evidence="6">
    <location>
        <begin position="254"/>
        <end position="273"/>
    </location>
</feature>
<sequence>MEVSRRRIAARNVVAGSVWESRMKMDEVKGGIKVFNGEENSEEGNKTFEQNQSGVVREKRKTWKCEPVIDPILIRKIRSDELSSEDFQDSVDGFEKNPIQTRSTRSDEPCKEPFNPSIDLIEKSPIQRRKSRSRSHKISDETSKEFDGDEKDKVVVKEEIEVSKKNVDVKEVKLSEERSKKVLILKEKINQSPKTPIPISANVKKQQTLVVNHSVIHPTLTKPSPVKVSEKIERLREPQNKFQNLVDIVMWRDILKSSFVFGIGTLILLSPSVTEDLNFSLISAISYLALLCIAAIFLYKAILCRGPVDLDDSHTVGEEEAIYLVKVVLPWLNKFILELRYLLSGDPATTMKFAGSLFLLARCGSFITVWRMVILGFFGVFTVPKVYSWYSRQLMQEGKLWLSRCRNAWNSYTYMKVIAVAIFTLIWSSSANVARIWEVFMLIVAVRYYQDMLIMEECCEAAADQKEDSREGMMKEEMRTETESEWRAFFS</sequence>
<dbReference type="AlphaFoldDB" id="A0A200Q0B4"/>
<feature type="transmembrane region" description="Helical" evidence="6">
    <location>
        <begin position="279"/>
        <end position="299"/>
    </location>
</feature>
<proteinExistence type="predicted"/>
<dbReference type="PANTHER" id="PTHR46626">
    <property type="entry name" value="RETICULON-LIKE PROTEIN B17"/>
    <property type="match status" value="1"/>
</dbReference>
<evidence type="ECO:0000256" key="7">
    <source>
        <dbReference type="SAM" id="MobiDB-lite"/>
    </source>
</evidence>
<evidence type="ECO:0000256" key="3">
    <source>
        <dbReference type="ARBA" id="ARBA00022824"/>
    </source>
</evidence>
<dbReference type="OrthoDB" id="567788at2759"/>
<evidence type="ECO:0000259" key="8">
    <source>
        <dbReference type="PROSITE" id="PS50845"/>
    </source>
</evidence>
<reference evidence="9 10" key="1">
    <citation type="journal article" date="2017" name="Mol. Plant">
        <title>The Genome of Medicinal Plant Macleaya cordata Provides New Insights into Benzylisoquinoline Alkaloids Metabolism.</title>
        <authorList>
            <person name="Liu X."/>
            <person name="Liu Y."/>
            <person name="Huang P."/>
            <person name="Ma Y."/>
            <person name="Qing Z."/>
            <person name="Tang Q."/>
            <person name="Cao H."/>
            <person name="Cheng P."/>
            <person name="Zheng Y."/>
            <person name="Yuan Z."/>
            <person name="Zhou Y."/>
            <person name="Liu J."/>
            <person name="Tang Z."/>
            <person name="Zhuo Y."/>
            <person name="Zhang Y."/>
            <person name="Yu L."/>
            <person name="Huang J."/>
            <person name="Yang P."/>
            <person name="Peng Q."/>
            <person name="Zhang J."/>
            <person name="Jiang W."/>
            <person name="Zhang Z."/>
            <person name="Lin K."/>
            <person name="Ro D.K."/>
            <person name="Chen X."/>
            <person name="Xiong X."/>
            <person name="Shang Y."/>
            <person name="Huang S."/>
            <person name="Zeng J."/>
        </authorList>
    </citation>
    <scope>NUCLEOTIDE SEQUENCE [LARGE SCALE GENOMIC DNA]</scope>
    <source>
        <strain evidence="10">cv. BLH2017</strain>
        <tissue evidence="9">Root</tissue>
    </source>
</reference>
<dbReference type="STRING" id="56857.A0A200Q0B4"/>
<keyword evidence="5 6" id="KW-0472">Membrane</keyword>
<feature type="domain" description="Reticulon" evidence="8">
    <location>
        <begin position="245"/>
        <end position="394"/>
    </location>
</feature>